<dbReference type="HAMAP" id="MF_00656">
    <property type="entry name" value="PQQ_syn_PqqA"/>
    <property type="match status" value="1"/>
</dbReference>
<evidence type="ECO:0000256" key="4">
    <source>
        <dbReference type="ARBA" id="ARBA00022905"/>
    </source>
</evidence>
<feature type="cross-link" description="Pyrroloquinoline quinone (Glu-Tyr)" evidence="5">
    <location>
        <begin position="43"/>
        <end position="47"/>
    </location>
</feature>
<evidence type="ECO:0000313" key="6">
    <source>
        <dbReference type="EMBL" id="SOR30757.1"/>
    </source>
</evidence>
<keyword evidence="4 5" id="KW-0884">PQQ biosynthesis</keyword>
<reference evidence="7" key="1">
    <citation type="submission" date="2017-10" db="EMBL/GenBank/DDBJ databases">
        <authorList>
            <person name="Regsiter A."/>
            <person name="William W."/>
        </authorList>
    </citation>
    <scope>NUCLEOTIDE SEQUENCE [LARGE SCALE GENOMIC DNA]</scope>
</reference>
<accession>A0A2N9ATU2</accession>
<dbReference type="Proteomes" id="UP000233769">
    <property type="component" value="Chromosome tk0001"/>
</dbReference>
<evidence type="ECO:0000256" key="2">
    <source>
        <dbReference type="ARBA" id="ARBA00009325"/>
    </source>
</evidence>
<evidence type="ECO:0000256" key="3">
    <source>
        <dbReference type="ARBA" id="ARBA00015086"/>
    </source>
</evidence>
<sequence>MRRQYLTILLISGIARFRRSIKSRRDTMKWAAPIVSEICVGMEVTSYESAEIDTFN</sequence>
<evidence type="ECO:0000313" key="7">
    <source>
        <dbReference type="Proteomes" id="UP000233769"/>
    </source>
</evidence>
<dbReference type="EMBL" id="LT962688">
    <property type="protein sequence ID" value="SOR30757.1"/>
    <property type="molecule type" value="Genomic_DNA"/>
</dbReference>
<dbReference type="AlphaFoldDB" id="A0A2N9ATU2"/>
<name>A0A2N9ATU2_METEX</name>
<dbReference type="Pfam" id="PF08042">
    <property type="entry name" value="PqqA"/>
    <property type="match status" value="1"/>
</dbReference>
<gene>
    <name evidence="5 6" type="primary">pqqA</name>
    <name evidence="6" type="ORF">TK0001_4155</name>
</gene>
<dbReference type="InterPro" id="IPR011725">
    <property type="entry name" value="PQQ_synth_PqqA"/>
</dbReference>
<evidence type="ECO:0000256" key="1">
    <source>
        <dbReference type="ARBA" id="ARBA00004886"/>
    </source>
</evidence>
<comment type="function">
    <text evidence="5">Required for coenzyme pyrroloquinoline quinone (PQQ) biosynthesis. PQQ is probably formed by cross-linking a specific glutamate to a specific tyrosine residue and excising these residues from the peptide.</text>
</comment>
<comment type="similarity">
    <text evidence="2 5">Belongs to the PqqA family.</text>
</comment>
<protein>
    <recommendedName>
        <fullName evidence="3 5">Coenzyme PQQ synthesis protein A</fullName>
    </recommendedName>
    <alternativeName>
        <fullName evidence="5">Pyrroloquinoline quinone biosynthesis protein A</fullName>
    </alternativeName>
</protein>
<comment type="pathway">
    <text evidence="1 5">Cofactor biosynthesis; pyrroloquinoline quinone biosynthesis.</text>
</comment>
<proteinExistence type="inferred from homology"/>
<dbReference type="GO" id="GO:0018189">
    <property type="term" value="P:pyrroloquinoline quinone biosynthetic process"/>
    <property type="evidence" value="ECO:0007669"/>
    <property type="project" value="UniProtKB-UniRule"/>
</dbReference>
<evidence type="ECO:0000256" key="5">
    <source>
        <dbReference type="HAMAP-Rule" id="MF_00656"/>
    </source>
</evidence>
<organism evidence="6 7">
    <name type="scientific">Methylorubrum extorquens</name>
    <name type="common">Methylobacterium dichloromethanicum</name>
    <name type="synonym">Methylobacterium extorquens</name>
    <dbReference type="NCBI Taxonomy" id="408"/>
    <lineage>
        <taxon>Bacteria</taxon>
        <taxon>Pseudomonadati</taxon>
        <taxon>Pseudomonadota</taxon>
        <taxon>Alphaproteobacteria</taxon>
        <taxon>Hyphomicrobiales</taxon>
        <taxon>Methylobacteriaceae</taxon>
        <taxon>Methylorubrum</taxon>
    </lineage>
</organism>
<dbReference type="UniPathway" id="UPA00539"/>
<dbReference type="NCBIfam" id="TIGR02107">
    <property type="entry name" value="PQQ_syn_pqqA"/>
    <property type="match status" value="1"/>
</dbReference>